<dbReference type="Pfam" id="PF07891">
    <property type="entry name" value="DUF1666"/>
    <property type="match status" value="1"/>
</dbReference>
<accession>A0ABP0XN44</accession>
<dbReference type="InterPro" id="IPR012870">
    <property type="entry name" value="DUF1666"/>
</dbReference>
<protein>
    <submittedName>
        <fullName evidence="2">Uncharacterized protein</fullName>
    </submittedName>
</protein>
<organism evidence="2 3">
    <name type="scientific">Citrullus colocynthis</name>
    <name type="common">colocynth</name>
    <dbReference type="NCBI Taxonomy" id="252529"/>
    <lineage>
        <taxon>Eukaryota</taxon>
        <taxon>Viridiplantae</taxon>
        <taxon>Streptophyta</taxon>
        <taxon>Embryophyta</taxon>
        <taxon>Tracheophyta</taxon>
        <taxon>Spermatophyta</taxon>
        <taxon>Magnoliopsida</taxon>
        <taxon>eudicotyledons</taxon>
        <taxon>Gunneridae</taxon>
        <taxon>Pentapetalae</taxon>
        <taxon>rosids</taxon>
        <taxon>fabids</taxon>
        <taxon>Cucurbitales</taxon>
        <taxon>Cucurbitaceae</taxon>
        <taxon>Benincaseae</taxon>
        <taxon>Citrullus</taxon>
    </lineage>
</organism>
<name>A0ABP0XN44_9ROSI</name>
<dbReference type="PANTHER" id="PTHR46741">
    <property type="entry name" value="OS09G0413600 PROTEIN"/>
    <property type="match status" value="1"/>
</dbReference>
<feature type="transmembrane region" description="Helical" evidence="1">
    <location>
        <begin position="21"/>
        <end position="43"/>
    </location>
</feature>
<keyword evidence="1" id="KW-0472">Membrane</keyword>
<gene>
    <name evidence="2" type="ORF">CITCOLO1_LOCUS485</name>
</gene>
<keyword evidence="1" id="KW-0812">Transmembrane</keyword>
<evidence type="ECO:0000256" key="1">
    <source>
        <dbReference type="SAM" id="Phobius"/>
    </source>
</evidence>
<dbReference type="PANTHER" id="PTHR46741:SF2">
    <property type="entry name" value="RIBOSOMAL PROTEIN L34AE"/>
    <property type="match status" value="1"/>
</dbReference>
<dbReference type="EMBL" id="OZ021735">
    <property type="protein sequence ID" value="CAK9308965.1"/>
    <property type="molecule type" value="Genomic_DNA"/>
</dbReference>
<dbReference type="Proteomes" id="UP001642487">
    <property type="component" value="Chromosome 1"/>
</dbReference>
<keyword evidence="1" id="KW-1133">Transmembrane helix</keyword>
<evidence type="ECO:0000313" key="3">
    <source>
        <dbReference type="Proteomes" id="UP001642487"/>
    </source>
</evidence>
<sequence length="599" mass="69784">MKFLSKTQFCFPNNEHLFSNLVILLKVLSVLFCALFPLLLGYFRSFKTSDDKQPLFDEDCSEALQESINFDEIETPFSALTFRFPTYEEILKTTQNVDSVRSDISNRNDLLEEHCSIPSSPDPDFNLHPREASEIFSPNGLDCTNDVRIEDDDGFDEFDDSMEAIKIEDSAEIESEEEDFIKALQVQIMEAKAKAKAKANAKSKSVLPSIPEESECPITNENNLKPWKKDESFNRRELTKELHGFHKLYTEKMRKYDTLNRQKTYAKELKMMQSKDRVESVLWRGICMCKPDKKACAKTGERIEIDGELELVYVVQLWVSWEFIVWQDKKALEMYSREDYGSCRFNEVAGNFEHFQVMIQRFMENESFDEGSRVECYVRNRLARRKLLQVPLVKEDEVKDNKHKGGIEEDDKENAVKIDRLIMILQESIRILGQFIRKDKLVHVSTLKCHLEAKHECTSPANSKIQTQILLDLQKKERKLKKIIKRKKSMLKNCKEDLEDDPNDDELCFLTMVDLKLVSRILNMQRITRNLLSWCHHKLSCITFPNGKIKLQPSSFLFPFSKMEENDCQEWDLNPCPFGPVPETDALDQLGHLDKLTIS</sequence>
<keyword evidence="3" id="KW-1185">Reference proteome</keyword>
<evidence type="ECO:0000313" key="2">
    <source>
        <dbReference type="EMBL" id="CAK9308965.1"/>
    </source>
</evidence>
<reference evidence="2 3" key="1">
    <citation type="submission" date="2024-03" db="EMBL/GenBank/DDBJ databases">
        <authorList>
            <person name="Gkanogiannis A."/>
            <person name="Becerra Lopez-Lavalle L."/>
        </authorList>
    </citation>
    <scope>NUCLEOTIDE SEQUENCE [LARGE SCALE GENOMIC DNA]</scope>
</reference>
<proteinExistence type="predicted"/>